<sequence>MATMEAIKLGEFTRLASTAKQLSLMAQETEDGKYSIIAIDTAQQKAYYVRHRRHDGERTWRLDRLTALLKENGLFKFEVRSLCV</sequence>
<reference evidence="1 2" key="1">
    <citation type="submission" date="2018-08" db="EMBL/GenBank/DDBJ databases">
        <title>Vibrio harveyi strains pathogenic to white snook Centropomus viridis Lockington (1877) and potential probiotic bacteria.</title>
        <authorList>
            <person name="Soto-Rodriguez S."/>
            <person name="Gomez-Gil B."/>
            <person name="Lozano-Olvera R."/>
        </authorList>
    </citation>
    <scope>NUCLEOTIDE SEQUENCE [LARGE SCALE GENOMIC DNA]</scope>
    <source>
        <strain evidence="1 2">CAIM 1508</strain>
    </source>
</reference>
<dbReference type="EMBL" id="QOUW02000007">
    <property type="protein sequence ID" value="RIW17937.1"/>
    <property type="molecule type" value="Genomic_DNA"/>
</dbReference>
<evidence type="ECO:0000313" key="1">
    <source>
        <dbReference type="EMBL" id="RIW17937.1"/>
    </source>
</evidence>
<organism evidence="1 2">
    <name type="scientific">Vibrio harveyi</name>
    <name type="common">Beneckea harveyi</name>
    <dbReference type="NCBI Taxonomy" id="669"/>
    <lineage>
        <taxon>Bacteria</taxon>
        <taxon>Pseudomonadati</taxon>
        <taxon>Pseudomonadota</taxon>
        <taxon>Gammaproteobacteria</taxon>
        <taxon>Vibrionales</taxon>
        <taxon>Vibrionaceae</taxon>
        <taxon>Vibrio</taxon>
    </lineage>
</organism>
<accession>A0A8B3DKB2</accession>
<proteinExistence type="predicted"/>
<name>A0A8B3DKB2_VIBHA</name>
<gene>
    <name evidence="1" type="ORF">DS957_003990</name>
</gene>
<comment type="caution">
    <text evidence="1">The sequence shown here is derived from an EMBL/GenBank/DDBJ whole genome shotgun (WGS) entry which is preliminary data.</text>
</comment>
<dbReference type="Proteomes" id="UP000253437">
    <property type="component" value="Unassembled WGS sequence"/>
</dbReference>
<dbReference type="RefSeq" id="WP_114091667.1">
    <property type="nucleotide sequence ID" value="NZ_QOUW02000007.1"/>
</dbReference>
<evidence type="ECO:0000313" key="2">
    <source>
        <dbReference type="Proteomes" id="UP000253437"/>
    </source>
</evidence>
<protein>
    <submittedName>
        <fullName evidence="1">Uncharacterized protein</fullName>
    </submittedName>
</protein>
<dbReference type="AlphaFoldDB" id="A0A8B3DKB2"/>